<accession>L7JZX3</accession>
<evidence type="ECO:0000313" key="2">
    <source>
        <dbReference type="Proteomes" id="UP000011185"/>
    </source>
</evidence>
<dbReference type="OrthoDB" id="10344421at2759"/>
<dbReference type="InParanoid" id="L7JZX3"/>
<protein>
    <submittedName>
        <fullName evidence="1">Uncharacterized protein</fullName>
    </submittedName>
</protein>
<organism evidence="1 2">
    <name type="scientific">Trachipleistophora hominis</name>
    <name type="common">Microsporidian parasite</name>
    <dbReference type="NCBI Taxonomy" id="72359"/>
    <lineage>
        <taxon>Eukaryota</taxon>
        <taxon>Fungi</taxon>
        <taxon>Fungi incertae sedis</taxon>
        <taxon>Microsporidia</taxon>
        <taxon>Pleistophoridae</taxon>
        <taxon>Trachipleistophora</taxon>
    </lineage>
</organism>
<dbReference type="Proteomes" id="UP000011185">
    <property type="component" value="Unassembled WGS sequence"/>
</dbReference>
<keyword evidence="2" id="KW-1185">Reference proteome</keyword>
<name>L7JZX3_TRAHO</name>
<dbReference type="AlphaFoldDB" id="L7JZX3"/>
<dbReference type="HOGENOM" id="CLU_1070382_0_0_1"/>
<proteinExistence type="predicted"/>
<dbReference type="VEuPathDB" id="MicrosporidiaDB:THOM_0152"/>
<evidence type="ECO:0000313" key="1">
    <source>
        <dbReference type="EMBL" id="ELQ76865.1"/>
    </source>
</evidence>
<reference evidence="1 2" key="1">
    <citation type="journal article" date="2012" name="PLoS Pathog.">
        <title>The genome of the obligate intracellular parasite Trachipleistophora hominis: new insights into microsporidian genome dynamics and reductive evolution.</title>
        <authorList>
            <person name="Heinz E."/>
            <person name="Williams T.A."/>
            <person name="Nakjang S."/>
            <person name="Noel C.J."/>
            <person name="Swan D.C."/>
            <person name="Goldberg A.V."/>
            <person name="Harris S.R."/>
            <person name="Weinmaier T."/>
            <person name="Markert S."/>
            <person name="Becher D."/>
            <person name="Bernhardt J."/>
            <person name="Dagan T."/>
            <person name="Hacker C."/>
            <person name="Lucocq J.M."/>
            <person name="Schweder T."/>
            <person name="Rattei T."/>
            <person name="Hall N."/>
            <person name="Hirt R.P."/>
            <person name="Embley T.M."/>
        </authorList>
    </citation>
    <scope>NUCLEOTIDE SEQUENCE [LARGE SCALE GENOMIC DNA]</scope>
</reference>
<dbReference type="OMA" id="TDKMINM"/>
<sequence>MEKDGKKERKVIHRDYLSNSNPYAFLNHYDPENALDAGSLAHLEATRRIQPEMTPLADIDCLVRENEVQTDKMINMMKNEVIEKLKNVLTKNDLEFDKIYRERTGMMSSESIGGQDIYEFSYNDEVIFNILEEYQHIVEMNSLYDEYLRISLYKKQRRLHEKVFKGFNDVLASKRYVPKEIDLPIPKEISNLSEALVFKTIVDRYKEELQQAHRERRTFINSHILECYGIFLEDKKKKEEVRNLHYECVKKLKDSLAKDD</sequence>
<dbReference type="EMBL" id="JH993810">
    <property type="protein sequence ID" value="ELQ76865.1"/>
    <property type="molecule type" value="Genomic_DNA"/>
</dbReference>
<gene>
    <name evidence="1" type="ORF">THOM_0152</name>
</gene>